<evidence type="ECO:0000313" key="8">
    <source>
        <dbReference type="Proteomes" id="UP000009131"/>
    </source>
</evidence>
<keyword evidence="2" id="KW-0285">Flavoprotein</keyword>
<dbReference type="SUPFAM" id="SSF51905">
    <property type="entry name" value="FAD/NAD(P)-binding domain"/>
    <property type="match status" value="1"/>
</dbReference>
<accession>G7DU31</accession>
<reference evidence="7 8" key="1">
    <citation type="journal article" date="2011" name="J. Gen. Appl. Microbiol.">
        <title>Draft genome sequencing of the enigmatic basidiomycete Mixia osmundae.</title>
        <authorList>
            <person name="Nishida H."/>
            <person name="Nagatsuka Y."/>
            <person name="Sugiyama J."/>
        </authorList>
    </citation>
    <scope>NUCLEOTIDE SEQUENCE [LARGE SCALE GENOMIC DNA]</scope>
    <source>
        <strain evidence="8">CBS 9802 / IAM 14324 / JCM 22182 / KY 12970</strain>
    </source>
</reference>
<dbReference type="EMBL" id="BABT02000028">
    <property type="protein sequence ID" value="GAA94091.1"/>
    <property type="molecule type" value="Genomic_DNA"/>
</dbReference>
<keyword evidence="6" id="KW-1133">Transmembrane helix</keyword>
<dbReference type="Pfam" id="PF00743">
    <property type="entry name" value="FMO-like"/>
    <property type="match status" value="2"/>
</dbReference>
<dbReference type="OrthoDB" id="74360at2759"/>
<comment type="caution">
    <text evidence="7">The sequence shown here is derived from an EMBL/GenBank/DDBJ whole genome shotgun (WGS) entry which is preliminary data.</text>
</comment>
<keyword evidence="3" id="KW-0274">FAD</keyword>
<dbReference type="PANTHER" id="PTHR23023">
    <property type="entry name" value="DIMETHYLANILINE MONOOXYGENASE"/>
    <property type="match status" value="1"/>
</dbReference>
<evidence type="ECO:0000256" key="5">
    <source>
        <dbReference type="ARBA" id="ARBA00023002"/>
    </source>
</evidence>
<evidence type="ECO:0000256" key="1">
    <source>
        <dbReference type="ARBA" id="ARBA00009183"/>
    </source>
</evidence>
<organism evidence="7 8">
    <name type="scientific">Mixia osmundae (strain CBS 9802 / IAM 14324 / JCM 22182 / KY 12970)</name>
    <dbReference type="NCBI Taxonomy" id="764103"/>
    <lineage>
        <taxon>Eukaryota</taxon>
        <taxon>Fungi</taxon>
        <taxon>Dikarya</taxon>
        <taxon>Basidiomycota</taxon>
        <taxon>Pucciniomycotina</taxon>
        <taxon>Mixiomycetes</taxon>
        <taxon>Mixiales</taxon>
        <taxon>Mixiaceae</taxon>
        <taxon>Mixia</taxon>
    </lineage>
</organism>
<dbReference type="eggNOG" id="KOG1399">
    <property type="taxonomic scope" value="Eukaryota"/>
</dbReference>
<keyword evidence="4" id="KW-0521">NADP</keyword>
<keyword evidence="6" id="KW-0472">Membrane</keyword>
<keyword evidence="5" id="KW-0560">Oxidoreductase</keyword>
<dbReference type="OMA" id="NGYVDPP"/>
<dbReference type="InParanoid" id="G7DU31"/>
<feature type="transmembrane region" description="Helical" evidence="6">
    <location>
        <begin position="572"/>
        <end position="596"/>
    </location>
</feature>
<comment type="similarity">
    <text evidence="1">Belongs to the FMO family.</text>
</comment>
<gene>
    <name evidence="7" type="primary">Mo00738</name>
    <name evidence="7" type="ORF">E5Q_00738</name>
</gene>
<dbReference type="AlphaFoldDB" id="G7DU31"/>
<dbReference type="InterPro" id="IPR020946">
    <property type="entry name" value="Flavin_mOase-like"/>
</dbReference>
<protein>
    <recommendedName>
        <fullName evidence="9">Dimethylaniline monooxygenase</fullName>
    </recommendedName>
</protein>
<evidence type="ECO:0008006" key="9">
    <source>
        <dbReference type="Google" id="ProtNLM"/>
    </source>
</evidence>
<dbReference type="InterPro" id="IPR050346">
    <property type="entry name" value="FMO-like"/>
</dbReference>
<dbReference type="GO" id="GO:0050660">
    <property type="term" value="F:flavin adenine dinucleotide binding"/>
    <property type="evidence" value="ECO:0007669"/>
    <property type="project" value="InterPro"/>
</dbReference>
<reference evidence="7 8" key="2">
    <citation type="journal article" date="2012" name="Open Biol.">
        <title>Characteristics of nucleosomes and linker DNA regions on the genome of the basidiomycete Mixia osmundae revealed by mono- and dinucleosome mapping.</title>
        <authorList>
            <person name="Nishida H."/>
            <person name="Kondo S."/>
            <person name="Matsumoto T."/>
            <person name="Suzuki Y."/>
            <person name="Yoshikawa H."/>
            <person name="Taylor T.D."/>
            <person name="Sugiyama J."/>
        </authorList>
    </citation>
    <scope>NUCLEOTIDE SEQUENCE [LARGE SCALE GENOMIC DNA]</scope>
    <source>
        <strain evidence="8">CBS 9802 / IAM 14324 / JCM 22182 / KY 12970</strain>
    </source>
</reference>
<proteinExistence type="inferred from homology"/>
<dbReference type="Proteomes" id="UP000009131">
    <property type="component" value="Unassembled WGS sequence"/>
</dbReference>
<dbReference type="HOGENOM" id="CLU_006909_7_5_1"/>
<keyword evidence="6" id="KW-0812">Transmembrane</keyword>
<dbReference type="InterPro" id="IPR036188">
    <property type="entry name" value="FAD/NAD-bd_sf"/>
</dbReference>
<sequence>MRTVIIGGGPSGIVTLKTLLSSAAISGAEHTQVEAILLEAEDQLGGTFRYRGYENAELVSSRQLTAFSDFRIPRSDVGPGDHVSLPAYIDYLERYSDHFELRAKREIQWDGQPGRIRTGCKVVRLERTGSGHRVTYVKRKQQGNLHDDAGKLWEAQEHTLECDALAVCSGLHVTPSIPVIPGIEHVKGEKLHSSQYKARSQLAGKKVLILGVGETAMDIGYESIRAGAESAVMCTRSGFLSFPKVLNDFEVFGSTFDGQLPIDGLITNLMETAYVHPWVKATHLRWHFSDMIIKRVLFVLTGTQAGCAQWAGSLPPDRLGRAYVNLNKSSKAMPYLMRPFKPAKRRMDAIARYIDPPEAAQSDKIIDLAPWPDHIQEDGRVIFGNSRDGYPEAKRMKDPTRIVKPDLVIYATGYTQEWAWAGDYARPQDTAIDVMDCFASSDPTCAFIGLVRPGVGAIPPIAEVQAMMWAAVLQGVARPKPTSPHYRLIAKKGARIQYGVDYSSYMHGCADVMGAAPSLWPLLCEHGLQVFFIYCFGAAFVSFYRLTGPFKSDRAPIVAKDELYETIQRRGLLGNAFMGLIPMIFYAFVNLSALILETLWLSFSTPIRICMPRSTLQKLHAA</sequence>
<name>G7DU31_MIXOS</name>
<dbReference type="RefSeq" id="XP_014569536.1">
    <property type="nucleotide sequence ID" value="XM_014714050.1"/>
</dbReference>
<dbReference type="PIRSF" id="PIRSF000332">
    <property type="entry name" value="FMO"/>
    <property type="match status" value="1"/>
</dbReference>
<evidence type="ECO:0000256" key="6">
    <source>
        <dbReference type="SAM" id="Phobius"/>
    </source>
</evidence>
<keyword evidence="8" id="KW-1185">Reference proteome</keyword>
<evidence type="ECO:0000256" key="3">
    <source>
        <dbReference type="ARBA" id="ARBA00022827"/>
    </source>
</evidence>
<evidence type="ECO:0000313" key="7">
    <source>
        <dbReference type="EMBL" id="GAA94091.1"/>
    </source>
</evidence>
<evidence type="ECO:0000256" key="2">
    <source>
        <dbReference type="ARBA" id="ARBA00022630"/>
    </source>
</evidence>
<dbReference type="InterPro" id="IPR000960">
    <property type="entry name" value="Flavin_mOase"/>
</dbReference>
<feature type="transmembrane region" description="Helical" evidence="6">
    <location>
        <begin position="527"/>
        <end position="546"/>
    </location>
</feature>
<dbReference type="GO" id="GO:0004499">
    <property type="term" value="F:N,N-dimethylaniline monooxygenase activity"/>
    <property type="evidence" value="ECO:0007669"/>
    <property type="project" value="InterPro"/>
</dbReference>
<dbReference type="GO" id="GO:0050661">
    <property type="term" value="F:NADP binding"/>
    <property type="evidence" value="ECO:0007669"/>
    <property type="project" value="InterPro"/>
</dbReference>
<dbReference type="STRING" id="764103.G7DU31"/>
<evidence type="ECO:0000256" key="4">
    <source>
        <dbReference type="ARBA" id="ARBA00022857"/>
    </source>
</evidence>
<dbReference type="Gene3D" id="3.50.50.60">
    <property type="entry name" value="FAD/NAD(P)-binding domain"/>
    <property type="match status" value="1"/>
</dbReference>